<dbReference type="InterPro" id="IPR011707">
    <property type="entry name" value="Cu-oxidase-like_N"/>
</dbReference>
<dbReference type="FunFam" id="2.60.40.420:FF:000021">
    <property type="entry name" value="Extracellular dihydrogeodin oxidase/laccase"/>
    <property type="match status" value="1"/>
</dbReference>
<dbReference type="InterPro" id="IPR045087">
    <property type="entry name" value="Cu-oxidase_fam"/>
</dbReference>
<dbReference type="InterPro" id="IPR008972">
    <property type="entry name" value="Cupredoxin"/>
</dbReference>
<reference evidence="10 11" key="1">
    <citation type="journal article" date="2012" name="PLoS Pathog.">
        <title>Diverse lifestyles and strategies of plant pathogenesis encoded in the genomes of eighteen Dothideomycetes fungi.</title>
        <authorList>
            <person name="Ohm R.A."/>
            <person name="Feau N."/>
            <person name="Henrissat B."/>
            <person name="Schoch C.L."/>
            <person name="Horwitz B.A."/>
            <person name="Barry K.W."/>
            <person name="Condon B.J."/>
            <person name="Copeland A.C."/>
            <person name="Dhillon B."/>
            <person name="Glaser F."/>
            <person name="Hesse C.N."/>
            <person name="Kosti I."/>
            <person name="LaButti K."/>
            <person name="Lindquist E.A."/>
            <person name="Lucas S."/>
            <person name="Salamov A.A."/>
            <person name="Bradshaw R.E."/>
            <person name="Ciuffetti L."/>
            <person name="Hamelin R.C."/>
            <person name="Kema G.H.J."/>
            <person name="Lawrence C."/>
            <person name="Scott J.A."/>
            <person name="Spatafora J.W."/>
            <person name="Turgeon B.G."/>
            <person name="de Wit P.J.G.M."/>
            <person name="Zhong S."/>
            <person name="Goodwin S.B."/>
            <person name="Grigoriev I.V."/>
        </authorList>
    </citation>
    <scope>NUCLEOTIDE SEQUENCE [LARGE SCALE GENOMIC DNA]</scope>
    <source>
        <strain evidence="10 11">UAMH 10762</strain>
    </source>
</reference>
<dbReference type="CDD" id="cd13880">
    <property type="entry name" value="CuRO_2_MaLCC_like"/>
    <property type="match status" value="1"/>
</dbReference>
<evidence type="ECO:0000256" key="2">
    <source>
        <dbReference type="ARBA" id="ARBA00022723"/>
    </source>
</evidence>
<comment type="similarity">
    <text evidence="1">Belongs to the multicopper oxidase family.</text>
</comment>
<dbReference type="PANTHER" id="PTHR11709:SF502">
    <property type="entry name" value="MULTICOPPER OXIDASE"/>
    <property type="match status" value="1"/>
</dbReference>
<dbReference type="eggNOG" id="KOG1263">
    <property type="taxonomic scope" value="Eukaryota"/>
</dbReference>
<evidence type="ECO:0000313" key="11">
    <source>
        <dbReference type="Proteomes" id="UP000011761"/>
    </source>
</evidence>
<dbReference type="RefSeq" id="XP_007673059.1">
    <property type="nucleotide sequence ID" value="XM_007674869.2"/>
</dbReference>
<dbReference type="Pfam" id="PF00394">
    <property type="entry name" value="Cu-oxidase"/>
    <property type="match status" value="1"/>
</dbReference>
<protein>
    <recommendedName>
        <fullName evidence="12">Multicopper oxidase</fullName>
    </recommendedName>
</protein>
<feature type="domain" description="Plastocyanin-like" evidence="7">
    <location>
        <begin position="165"/>
        <end position="319"/>
    </location>
</feature>
<evidence type="ECO:0000256" key="3">
    <source>
        <dbReference type="ARBA" id="ARBA00022737"/>
    </source>
</evidence>
<dbReference type="GeneID" id="19115622"/>
<evidence type="ECO:0000259" key="9">
    <source>
        <dbReference type="Pfam" id="PF07732"/>
    </source>
</evidence>
<evidence type="ECO:0008006" key="12">
    <source>
        <dbReference type="Google" id="ProtNLM"/>
    </source>
</evidence>
<sequence>CVPCAGQPLDDPDNFCGYTAEDNSYEVIPQTCVVREYFFEIQNTTISPDGIERIALVVNGQMPGPAITANWGDTIVLHVTNSLQNNGSTIHMHGLRQNYTNEFDGVPSITQCPIAPGESMTYTFRATNYGTSWWHSHFSLQAYEGVFGPLIINGPSHIEQTYTDDQTIVLQDWTHVPVNAMFDAAEDVGPLPQNGPRTVDGGLINGMNVWGQDGAAGTTGERWQMSVTAGQTYRLRIINSAIQSTFVFGIDGHELTVIAADFVPIVPYTTNTIIMTNGQRYDVLVTFNQAPGNYWMRSDSQQLCGSMTAWNNVMAIVNYDTVTPAVPTSTAHSYVAGCYDEPMASLVPYVALNAGTQQDQISESVSIGAAGGTPNLYKWTLNGVFFQGAWAEPTLVSLVENNTIPTVSGDLAIQVPDLGEWVYVVIESPFIGVPHPIHLHGHDFYILGQGVGSYDSSVALNLVNPPRRDVAVMPIASDASQGGYLVIAYITDNPGVWLLHCHIGWHVAMGFALQIIENMENIASTVTDSCLMQDTCTAWDSYAVANNDVDTTDSGV</sequence>
<dbReference type="OMA" id="FEVATMN"/>
<dbReference type="HOGENOM" id="CLU_006504_3_2_1"/>
<evidence type="ECO:0000256" key="1">
    <source>
        <dbReference type="ARBA" id="ARBA00010609"/>
    </source>
</evidence>
<dbReference type="Pfam" id="PF07731">
    <property type="entry name" value="Cu-oxidase_2"/>
    <property type="match status" value="1"/>
</dbReference>
<gene>
    <name evidence="10" type="ORF">BAUCODRAFT_57035</name>
</gene>
<evidence type="ECO:0000313" key="10">
    <source>
        <dbReference type="EMBL" id="EMC99490.1"/>
    </source>
</evidence>
<dbReference type="CDD" id="cd13901">
    <property type="entry name" value="CuRO_3_MaLCC_like"/>
    <property type="match status" value="1"/>
</dbReference>
<feature type="domain" description="Plastocyanin-like" evidence="9">
    <location>
        <begin position="41"/>
        <end position="155"/>
    </location>
</feature>
<dbReference type="AlphaFoldDB" id="M2NK49"/>
<dbReference type="Proteomes" id="UP000011761">
    <property type="component" value="Unassembled WGS sequence"/>
</dbReference>
<evidence type="ECO:0000259" key="8">
    <source>
        <dbReference type="Pfam" id="PF07731"/>
    </source>
</evidence>
<proteinExistence type="inferred from homology"/>
<dbReference type="Gene3D" id="2.60.40.420">
    <property type="entry name" value="Cupredoxins - blue copper proteins"/>
    <property type="match status" value="3"/>
</dbReference>
<keyword evidence="4" id="KW-0560">Oxidoreductase</keyword>
<dbReference type="EMBL" id="KB445551">
    <property type="protein sequence ID" value="EMC99490.1"/>
    <property type="molecule type" value="Genomic_DNA"/>
</dbReference>
<evidence type="ECO:0000256" key="6">
    <source>
        <dbReference type="ARBA" id="ARBA00023180"/>
    </source>
</evidence>
<name>M2NK49_BAUPA</name>
<dbReference type="GO" id="GO:0016491">
    <property type="term" value="F:oxidoreductase activity"/>
    <property type="evidence" value="ECO:0007669"/>
    <property type="project" value="UniProtKB-KW"/>
</dbReference>
<feature type="non-terminal residue" evidence="10">
    <location>
        <position position="556"/>
    </location>
</feature>
<keyword evidence="3" id="KW-0677">Repeat</keyword>
<evidence type="ECO:0000256" key="5">
    <source>
        <dbReference type="ARBA" id="ARBA00023008"/>
    </source>
</evidence>
<keyword evidence="2" id="KW-0479">Metal-binding</keyword>
<dbReference type="FunFam" id="2.60.40.420:FF:000038">
    <property type="entry name" value="Extracellular dihydrogeodin oxidase/laccase"/>
    <property type="match status" value="1"/>
</dbReference>
<dbReference type="InterPro" id="IPR001117">
    <property type="entry name" value="Cu-oxidase_2nd"/>
</dbReference>
<dbReference type="OrthoDB" id="2121828at2759"/>
<accession>M2NK49</accession>
<dbReference type="PANTHER" id="PTHR11709">
    <property type="entry name" value="MULTI-COPPER OXIDASE"/>
    <property type="match status" value="1"/>
</dbReference>
<dbReference type="GO" id="GO:0005507">
    <property type="term" value="F:copper ion binding"/>
    <property type="evidence" value="ECO:0007669"/>
    <property type="project" value="InterPro"/>
</dbReference>
<feature type="non-terminal residue" evidence="10">
    <location>
        <position position="1"/>
    </location>
</feature>
<keyword evidence="11" id="KW-1185">Reference proteome</keyword>
<dbReference type="CDD" id="cd13854">
    <property type="entry name" value="CuRO_1_MaLCC_like"/>
    <property type="match status" value="1"/>
</dbReference>
<organism evidence="10 11">
    <name type="scientific">Baudoinia panamericana (strain UAMH 10762)</name>
    <name type="common">Angels' share fungus</name>
    <name type="synonym">Baudoinia compniacensis (strain UAMH 10762)</name>
    <dbReference type="NCBI Taxonomy" id="717646"/>
    <lineage>
        <taxon>Eukaryota</taxon>
        <taxon>Fungi</taxon>
        <taxon>Dikarya</taxon>
        <taxon>Ascomycota</taxon>
        <taxon>Pezizomycotina</taxon>
        <taxon>Dothideomycetes</taxon>
        <taxon>Dothideomycetidae</taxon>
        <taxon>Mycosphaerellales</taxon>
        <taxon>Teratosphaeriaceae</taxon>
        <taxon>Baudoinia</taxon>
    </lineage>
</organism>
<evidence type="ECO:0000259" key="7">
    <source>
        <dbReference type="Pfam" id="PF00394"/>
    </source>
</evidence>
<evidence type="ECO:0000256" key="4">
    <source>
        <dbReference type="ARBA" id="ARBA00023002"/>
    </source>
</evidence>
<keyword evidence="5" id="KW-0186">Copper</keyword>
<dbReference type="Pfam" id="PF07732">
    <property type="entry name" value="Cu-oxidase_3"/>
    <property type="match status" value="1"/>
</dbReference>
<keyword evidence="6" id="KW-0325">Glycoprotein</keyword>
<feature type="domain" description="Plastocyanin-like" evidence="8">
    <location>
        <begin position="406"/>
        <end position="518"/>
    </location>
</feature>
<dbReference type="InterPro" id="IPR011706">
    <property type="entry name" value="Cu-oxidase_C"/>
</dbReference>
<dbReference type="SUPFAM" id="SSF49503">
    <property type="entry name" value="Cupredoxins"/>
    <property type="match status" value="3"/>
</dbReference>
<dbReference type="KEGG" id="bcom:BAUCODRAFT_57035"/>